<name>A0A2K3CND8_CHLRE</name>
<keyword evidence="2" id="KW-0808">Transferase</keyword>
<dbReference type="Gramene" id="PNW69799">
    <property type="protein sequence ID" value="PNW69799"/>
    <property type="gene ID" value="CHLRE_19g750597v5"/>
</dbReference>
<dbReference type="STRING" id="3055.A0A2K3CND8"/>
<evidence type="ECO:0000256" key="3">
    <source>
        <dbReference type="ARBA" id="ARBA00022741"/>
    </source>
</evidence>
<sequence>MGNCSSQDNTVPAGYKALKVQQVVQQSGDVRDFYTFDKQLGKGNFGIVHLVFDKKTNEKYACKSISKRKLVTPEDVEDVRREIQIMNHLAGHKNVVNIRGTYEDKNFIHIVMEVGAGGELFDRIAEAGHFSERRAAEVMRTIVSVVHHCHTMNVVHRDLKPENFLLTERGPGGVIKATDFGLSRFFKEGNQLDEIVGSPFYVAPEVLKRSYGKEADIWSCGVILYILLCGWPPFHGDSTQAIFKNILSAPLDLKTEPWSRVSADAKDCVRRMLARDPRKRLTAEQVLNHPWMRENGAAPDEAFVPEILIRMRQFTKMNMLKREALKVIARSLPHMELAGMREMFQEMDEDGSATITVDELREGLRRKGAEIALGEVQRILNDIDLDGNSKIDYEEFLAATMHLNKLSREENMIAAFEYFDKDKSGFITRDELMNAMKDIDAEVDVDAILAQVDQNGDGRIDYEEFCAMMRATDLDVLKSAHEALKTKVVVKSVLARVQAEPMREDSITDMSRKSSRAMATAESRKQRGASATPANAEEGEQ</sequence>
<dbReference type="AlphaFoldDB" id="A0A2K3CND8"/>
<dbReference type="FunFam" id="3.30.200.20:FF:001210">
    <property type="entry name" value="Calcium-dependent protein kinase 31"/>
    <property type="match status" value="1"/>
</dbReference>
<dbReference type="PROSITE" id="PS50011">
    <property type="entry name" value="PROTEIN_KINASE_DOM"/>
    <property type="match status" value="1"/>
</dbReference>
<dbReference type="InterPro" id="IPR008271">
    <property type="entry name" value="Ser/Thr_kinase_AS"/>
</dbReference>
<feature type="region of interest" description="Disordered" evidence="8">
    <location>
        <begin position="501"/>
        <end position="541"/>
    </location>
</feature>
<dbReference type="GO" id="GO:0005509">
    <property type="term" value="F:calcium ion binding"/>
    <property type="evidence" value="ECO:0007669"/>
    <property type="project" value="InterPro"/>
</dbReference>
<feature type="domain" description="EF-hand" evidence="10">
    <location>
        <begin position="407"/>
        <end position="442"/>
    </location>
</feature>
<dbReference type="InterPro" id="IPR002048">
    <property type="entry name" value="EF_hand_dom"/>
</dbReference>
<evidence type="ECO:0008006" key="13">
    <source>
        <dbReference type="Google" id="ProtNLM"/>
    </source>
</evidence>
<reference evidence="11 12" key="1">
    <citation type="journal article" date="2007" name="Science">
        <title>The Chlamydomonas genome reveals the evolution of key animal and plant functions.</title>
        <authorList>
            <person name="Merchant S.S."/>
            <person name="Prochnik S.E."/>
            <person name="Vallon O."/>
            <person name="Harris E.H."/>
            <person name="Karpowicz S.J."/>
            <person name="Witman G.B."/>
            <person name="Terry A."/>
            <person name="Salamov A."/>
            <person name="Fritz-Laylin L.K."/>
            <person name="Marechal-Drouard L."/>
            <person name="Marshall W.F."/>
            <person name="Qu L.H."/>
            <person name="Nelson D.R."/>
            <person name="Sanderfoot A.A."/>
            <person name="Spalding M.H."/>
            <person name="Kapitonov V.V."/>
            <person name="Ren Q."/>
            <person name="Ferris P."/>
            <person name="Lindquist E."/>
            <person name="Shapiro H."/>
            <person name="Lucas S.M."/>
            <person name="Grimwood J."/>
            <person name="Schmutz J."/>
            <person name="Cardol P."/>
            <person name="Cerutti H."/>
            <person name="Chanfreau G."/>
            <person name="Chen C.L."/>
            <person name="Cognat V."/>
            <person name="Croft M.T."/>
            <person name="Dent R."/>
            <person name="Dutcher S."/>
            <person name="Fernandez E."/>
            <person name="Fukuzawa H."/>
            <person name="Gonzalez-Ballester D."/>
            <person name="Gonzalez-Halphen D."/>
            <person name="Hallmann A."/>
            <person name="Hanikenne M."/>
            <person name="Hippler M."/>
            <person name="Inwood W."/>
            <person name="Jabbari K."/>
            <person name="Kalanon M."/>
            <person name="Kuras R."/>
            <person name="Lefebvre P.A."/>
            <person name="Lemaire S.D."/>
            <person name="Lobanov A.V."/>
            <person name="Lohr M."/>
            <person name="Manuell A."/>
            <person name="Meier I."/>
            <person name="Mets L."/>
            <person name="Mittag M."/>
            <person name="Mittelmeier T."/>
            <person name="Moroney J.V."/>
            <person name="Moseley J."/>
            <person name="Napoli C."/>
            <person name="Nedelcu A.M."/>
            <person name="Niyogi K."/>
            <person name="Novoselov S.V."/>
            <person name="Paulsen I.T."/>
            <person name="Pazour G."/>
            <person name="Purton S."/>
            <person name="Ral J.P."/>
            <person name="Riano-Pachon D.M."/>
            <person name="Riekhof W."/>
            <person name="Rymarquis L."/>
            <person name="Schroda M."/>
            <person name="Stern D."/>
            <person name="Umen J."/>
            <person name="Willows R."/>
            <person name="Wilson N."/>
            <person name="Zimmer S.L."/>
            <person name="Allmer J."/>
            <person name="Balk J."/>
            <person name="Bisova K."/>
            <person name="Chen C.J."/>
            <person name="Elias M."/>
            <person name="Gendler K."/>
            <person name="Hauser C."/>
            <person name="Lamb M.R."/>
            <person name="Ledford H."/>
            <person name="Long J.C."/>
            <person name="Minagawa J."/>
            <person name="Page M.D."/>
            <person name="Pan J."/>
            <person name="Pootakham W."/>
            <person name="Roje S."/>
            <person name="Rose A."/>
            <person name="Stahlberg E."/>
            <person name="Terauchi A.M."/>
            <person name="Yang P."/>
            <person name="Ball S."/>
            <person name="Bowler C."/>
            <person name="Dieckmann C.L."/>
            <person name="Gladyshev V.N."/>
            <person name="Green P."/>
            <person name="Jorgensen R."/>
            <person name="Mayfield S."/>
            <person name="Mueller-Roeber B."/>
            <person name="Rajamani S."/>
            <person name="Sayre R.T."/>
            <person name="Brokstein P."/>
            <person name="Dubchak I."/>
            <person name="Goodstein D."/>
            <person name="Hornick L."/>
            <person name="Huang Y.W."/>
            <person name="Jhaveri J."/>
            <person name="Luo Y."/>
            <person name="Martinez D."/>
            <person name="Ngau W.C."/>
            <person name="Otillar B."/>
            <person name="Poliakov A."/>
            <person name="Porter A."/>
            <person name="Szajkowski L."/>
            <person name="Werner G."/>
            <person name="Zhou K."/>
            <person name="Grigoriev I.V."/>
            <person name="Rokhsar D.S."/>
            <person name="Grossman A.R."/>
        </authorList>
    </citation>
    <scope>NUCLEOTIDE SEQUENCE [LARGE SCALE GENOMIC DNA]</scope>
    <source>
        <strain evidence="12">CC-503</strain>
    </source>
</reference>
<protein>
    <recommendedName>
        <fullName evidence="13">Calcium-dependent protein kinase</fullName>
    </recommendedName>
</protein>
<dbReference type="InterPro" id="IPR018247">
    <property type="entry name" value="EF_Hand_1_Ca_BS"/>
</dbReference>
<dbReference type="PROSITE" id="PS50222">
    <property type="entry name" value="EF_HAND_2"/>
    <property type="match status" value="4"/>
</dbReference>
<dbReference type="InterPro" id="IPR011992">
    <property type="entry name" value="EF-hand-dom_pair"/>
</dbReference>
<dbReference type="EMBL" id="KZ454946">
    <property type="protein sequence ID" value="PNW69799.1"/>
    <property type="molecule type" value="Genomic_DNA"/>
</dbReference>
<dbReference type="SMART" id="SM00220">
    <property type="entry name" value="S_TKc"/>
    <property type="match status" value="1"/>
</dbReference>
<gene>
    <name evidence="11" type="ORF">CHLRE_19g750597v5</name>
</gene>
<dbReference type="ExpressionAtlas" id="A0A2K3CND8">
    <property type="expression patterns" value="baseline and differential"/>
</dbReference>
<evidence type="ECO:0000256" key="6">
    <source>
        <dbReference type="ARBA" id="ARBA00022840"/>
    </source>
</evidence>
<feature type="domain" description="EF-hand" evidence="10">
    <location>
        <begin position="371"/>
        <end position="406"/>
    </location>
</feature>
<proteinExistence type="predicted"/>
<evidence type="ECO:0000256" key="4">
    <source>
        <dbReference type="ARBA" id="ARBA00022777"/>
    </source>
</evidence>
<dbReference type="SUPFAM" id="SSF56112">
    <property type="entry name" value="Protein kinase-like (PK-like)"/>
    <property type="match status" value="1"/>
</dbReference>
<dbReference type="PROSITE" id="PS00108">
    <property type="entry name" value="PROTEIN_KINASE_ST"/>
    <property type="match status" value="1"/>
</dbReference>
<feature type="domain" description="EF-hand" evidence="10">
    <location>
        <begin position="335"/>
        <end position="370"/>
    </location>
</feature>
<keyword evidence="3 7" id="KW-0547">Nucleotide-binding</keyword>
<dbReference type="PROSITE" id="PS00018">
    <property type="entry name" value="EF_HAND_1"/>
    <property type="match status" value="2"/>
</dbReference>
<dbReference type="Gene3D" id="1.10.510.10">
    <property type="entry name" value="Transferase(Phosphotransferase) domain 1"/>
    <property type="match status" value="1"/>
</dbReference>
<dbReference type="CDD" id="cd00051">
    <property type="entry name" value="EFh"/>
    <property type="match status" value="1"/>
</dbReference>
<keyword evidence="4" id="KW-0418">Kinase</keyword>
<dbReference type="SUPFAM" id="SSF47473">
    <property type="entry name" value="EF-hand"/>
    <property type="match status" value="1"/>
</dbReference>
<keyword evidence="12" id="KW-1185">Reference proteome</keyword>
<evidence type="ECO:0000313" key="11">
    <source>
        <dbReference type="EMBL" id="PNW69799.1"/>
    </source>
</evidence>
<feature type="domain" description="Protein kinase" evidence="9">
    <location>
        <begin position="34"/>
        <end position="292"/>
    </location>
</feature>
<dbReference type="FunCoup" id="A0A2K3CND8">
    <property type="interactions" value="2203"/>
</dbReference>
<dbReference type="InParanoid" id="A0A2K3CND8"/>
<dbReference type="GO" id="GO:0004683">
    <property type="term" value="F:calcium/calmodulin-dependent protein kinase activity"/>
    <property type="evidence" value="ECO:0000318"/>
    <property type="project" value="GO_Central"/>
</dbReference>
<feature type="binding site" evidence="7">
    <location>
        <position position="63"/>
    </location>
    <ligand>
        <name>ATP</name>
        <dbReference type="ChEBI" id="CHEBI:30616"/>
    </ligand>
</feature>
<dbReference type="GO" id="GO:0035556">
    <property type="term" value="P:intracellular signal transduction"/>
    <property type="evidence" value="ECO:0000318"/>
    <property type="project" value="GO_Central"/>
</dbReference>
<dbReference type="InterPro" id="IPR050205">
    <property type="entry name" value="CDPK_Ser/Thr_kinases"/>
</dbReference>
<accession>A0A2K3CND8</accession>
<dbReference type="CDD" id="cd05117">
    <property type="entry name" value="STKc_CAMK"/>
    <property type="match status" value="1"/>
</dbReference>
<dbReference type="Gene3D" id="1.10.238.10">
    <property type="entry name" value="EF-hand"/>
    <property type="match status" value="2"/>
</dbReference>
<dbReference type="SMART" id="SM00054">
    <property type="entry name" value="EFh"/>
    <property type="match status" value="4"/>
</dbReference>
<dbReference type="Pfam" id="PF13499">
    <property type="entry name" value="EF-hand_7"/>
    <property type="match status" value="2"/>
</dbReference>
<keyword evidence="1" id="KW-0723">Serine/threonine-protein kinase</keyword>
<dbReference type="FunFam" id="1.10.510.10:FF:000178">
    <property type="entry name" value="Calcium-dependent protein kinase 5"/>
    <property type="match status" value="1"/>
</dbReference>
<dbReference type="GO" id="GO:0009931">
    <property type="term" value="F:calcium-dependent protein serine/threonine kinase activity"/>
    <property type="evidence" value="ECO:0000318"/>
    <property type="project" value="GO_Central"/>
</dbReference>
<dbReference type="GO" id="GO:0005634">
    <property type="term" value="C:nucleus"/>
    <property type="evidence" value="ECO:0000318"/>
    <property type="project" value="GO_Central"/>
</dbReference>
<feature type="compositionally biased region" description="Basic and acidic residues" evidence="8">
    <location>
        <begin position="501"/>
        <end position="512"/>
    </location>
</feature>
<dbReference type="Proteomes" id="UP000006906">
    <property type="component" value="Unassembled WGS sequence"/>
</dbReference>
<dbReference type="InterPro" id="IPR000719">
    <property type="entry name" value="Prot_kinase_dom"/>
</dbReference>
<dbReference type="Pfam" id="PF00069">
    <property type="entry name" value="Pkinase"/>
    <property type="match status" value="1"/>
</dbReference>
<feature type="domain" description="EF-hand" evidence="10">
    <location>
        <begin position="444"/>
        <end position="475"/>
    </location>
</feature>
<dbReference type="RefSeq" id="XP_042914219.1">
    <property type="nucleotide sequence ID" value="XM_043072843.1"/>
</dbReference>
<dbReference type="OrthoDB" id="40902at2759"/>
<dbReference type="GeneID" id="5729181"/>
<evidence type="ECO:0000259" key="9">
    <source>
        <dbReference type="PROSITE" id="PS50011"/>
    </source>
</evidence>
<evidence type="ECO:0000259" key="10">
    <source>
        <dbReference type="PROSITE" id="PS50222"/>
    </source>
</evidence>
<dbReference type="FunFam" id="1.10.238.10:FF:000001">
    <property type="entry name" value="Calmodulin 1"/>
    <property type="match status" value="1"/>
</dbReference>
<dbReference type="GO" id="GO:0005737">
    <property type="term" value="C:cytoplasm"/>
    <property type="evidence" value="ECO:0000318"/>
    <property type="project" value="GO_Central"/>
</dbReference>
<evidence type="ECO:0000256" key="2">
    <source>
        <dbReference type="ARBA" id="ARBA00022679"/>
    </source>
</evidence>
<dbReference type="Gene3D" id="3.30.200.20">
    <property type="entry name" value="Phosphorylase Kinase, domain 1"/>
    <property type="match status" value="1"/>
</dbReference>
<evidence type="ECO:0000256" key="5">
    <source>
        <dbReference type="ARBA" id="ARBA00022837"/>
    </source>
</evidence>
<dbReference type="GO" id="GO:0005524">
    <property type="term" value="F:ATP binding"/>
    <property type="evidence" value="ECO:0007669"/>
    <property type="project" value="UniProtKB-UniRule"/>
</dbReference>
<dbReference type="InterPro" id="IPR017441">
    <property type="entry name" value="Protein_kinase_ATP_BS"/>
</dbReference>
<evidence type="ECO:0000256" key="8">
    <source>
        <dbReference type="SAM" id="MobiDB-lite"/>
    </source>
</evidence>
<evidence type="ECO:0000256" key="1">
    <source>
        <dbReference type="ARBA" id="ARBA00022527"/>
    </source>
</evidence>
<dbReference type="PROSITE" id="PS00107">
    <property type="entry name" value="PROTEIN_KINASE_ATP"/>
    <property type="match status" value="1"/>
</dbReference>
<keyword evidence="5" id="KW-0106">Calcium</keyword>
<evidence type="ECO:0000256" key="7">
    <source>
        <dbReference type="PROSITE-ProRule" id="PRU10141"/>
    </source>
</evidence>
<keyword evidence="6 7" id="KW-0067">ATP-binding</keyword>
<evidence type="ECO:0000313" key="12">
    <source>
        <dbReference type="Proteomes" id="UP000006906"/>
    </source>
</evidence>
<organism evidence="11 12">
    <name type="scientific">Chlamydomonas reinhardtii</name>
    <name type="common">Chlamydomonas smithii</name>
    <dbReference type="NCBI Taxonomy" id="3055"/>
    <lineage>
        <taxon>Eukaryota</taxon>
        <taxon>Viridiplantae</taxon>
        <taxon>Chlorophyta</taxon>
        <taxon>core chlorophytes</taxon>
        <taxon>Chlorophyceae</taxon>
        <taxon>CS clade</taxon>
        <taxon>Chlamydomonadales</taxon>
        <taxon>Chlamydomonadaceae</taxon>
        <taxon>Chlamydomonas</taxon>
    </lineage>
</organism>
<dbReference type="InterPro" id="IPR011009">
    <property type="entry name" value="Kinase-like_dom_sf"/>
</dbReference>
<dbReference type="PANTHER" id="PTHR24349">
    <property type="entry name" value="SERINE/THREONINE-PROTEIN KINASE"/>
    <property type="match status" value="1"/>
</dbReference>
<dbReference type="GO" id="GO:0005516">
    <property type="term" value="F:calmodulin binding"/>
    <property type="evidence" value="ECO:0000318"/>
    <property type="project" value="GO_Central"/>
</dbReference>
<dbReference type="KEGG" id="cre:CHLRE_19g750597v5"/>